<dbReference type="Proteomes" id="UP001642540">
    <property type="component" value="Unassembled WGS sequence"/>
</dbReference>
<reference evidence="2 3" key="1">
    <citation type="submission" date="2024-08" db="EMBL/GenBank/DDBJ databases">
        <authorList>
            <person name="Cucini C."/>
            <person name="Frati F."/>
        </authorList>
    </citation>
    <scope>NUCLEOTIDE SEQUENCE [LARGE SCALE GENOMIC DNA]</scope>
</reference>
<protein>
    <recommendedName>
        <fullName evidence="1">Vacuolar ATPase assembly protein VMA22</fullName>
    </recommendedName>
</protein>
<name>A0ABP1R8Y0_9HEXA</name>
<dbReference type="EMBL" id="CAXLJM020000068">
    <property type="protein sequence ID" value="CAL8123017.1"/>
    <property type="molecule type" value="Genomic_DNA"/>
</dbReference>
<dbReference type="PANTHER" id="PTHR31996:SF2">
    <property type="entry name" value="COILED-COIL DOMAIN-CONTAINING PROTEIN 115"/>
    <property type="match status" value="1"/>
</dbReference>
<proteinExistence type="predicted"/>
<organism evidence="2 3">
    <name type="scientific">Orchesella dallaii</name>
    <dbReference type="NCBI Taxonomy" id="48710"/>
    <lineage>
        <taxon>Eukaryota</taxon>
        <taxon>Metazoa</taxon>
        <taxon>Ecdysozoa</taxon>
        <taxon>Arthropoda</taxon>
        <taxon>Hexapoda</taxon>
        <taxon>Collembola</taxon>
        <taxon>Entomobryomorpha</taxon>
        <taxon>Entomobryoidea</taxon>
        <taxon>Orchesellidae</taxon>
        <taxon>Orchesellinae</taxon>
        <taxon>Orchesella</taxon>
    </lineage>
</organism>
<dbReference type="InterPro" id="IPR040357">
    <property type="entry name" value="Vma22/CCDC115"/>
</dbReference>
<evidence type="ECO:0000313" key="3">
    <source>
        <dbReference type="Proteomes" id="UP001642540"/>
    </source>
</evidence>
<sequence>MGIMEEKLATINELLDELLVKQLDLIQDYINVTVECESHQKTGFLNLAKARYIQGSHSVSKNCLYSEDYEEEKEAILSVTQEDVEYEFETKEIKDTDIATPITFQLSKLQVNPDSAMENQLNKQFGFLSSSTLKAAKSEFRKCLEKTMERVSIVQQSLAIKHRYSELMKEKVELQKSLPEP</sequence>
<accession>A0ABP1R8Y0</accession>
<keyword evidence="3" id="KW-1185">Reference proteome</keyword>
<evidence type="ECO:0000256" key="1">
    <source>
        <dbReference type="ARBA" id="ARBA00093634"/>
    </source>
</evidence>
<gene>
    <name evidence="2" type="ORF">ODALV1_LOCUS20053</name>
</gene>
<comment type="caution">
    <text evidence="2">The sequence shown here is derived from an EMBL/GenBank/DDBJ whole genome shotgun (WGS) entry which is preliminary data.</text>
</comment>
<evidence type="ECO:0000313" key="2">
    <source>
        <dbReference type="EMBL" id="CAL8123017.1"/>
    </source>
</evidence>
<dbReference type="PANTHER" id="PTHR31996">
    <property type="entry name" value="COILED-COIL DOMAIN-CONTAINING PROTEIN 115"/>
    <property type="match status" value="1"/>
</dbReference>